<evidence type="ECO:0008006" key="4">
    <source>
        <dbReference type="Google" id="ProtNLM"/>
    </source>
</evidence>
<feature type="compositionally biased region" description="Basic and acidic residues" evidence="1">
    <location>
        <begin position="238"/>
        <end position="253"/>
    </location>
</feature>
<feature type="region of interest" description="Disordered" evidence="1">
    <location>
        <begin position="238"/>
        <end position="294"/>
    </location>
</feature>
<dbReference type="EMBL" id="BMDW01000028">
    <property type="protein sequence ID" value="GGA60187.1"/>
    <property type="molecule type" value="Genomic_DNA"/>
</dbReference>
<name>A0ABQ1H624_9SPHN</name>
<gene>
    <name evidence="2" type="ORF">GCM10011395_33200</name>
</gene>
<dbReference type="RefSeq" id="WP_188449498.1">
    <property type="nucleotide sequence ID" value="NZ_BMDW01000028.1"/>
</dbReference>
<reference evidence="3" key="1">
    <citation type="journal article" date="2019" name="Int. J. Syst. Evol. Microbiol.">
        <title>The Global Catalogue of Microorganisms (GCM) 10K type strain sequencing project: providing services to taxonomists for standard genome sequencing and annotation.</title>
        <authorList>
            <consortium name="The Broad Institute Genomics Platform"/>
            <consortium name="The Broad Institute Genome Sequencing Center for Infectious Disease"/>
            <person name="Wu L."/>
            <person name="Ma J."/>
        </authorList>
    </citation>
    <scope>NUCLEOTIDE SEQUENCE [LARGE SCALE GENOMIC DNA]</scope>
    <source>
        <strain evidence="3">CGMCC 1.10106</strain>
    </source>
</reference>
<evidence type="ECO:0000313" key="2">
    <source>
        <dbReference type="EMBL" id="GGA60187.1"/>
    </source>
</evidence>
<proteinExistence type="predicted"/>
<keyword evidence="3" id="KW-1185">Reference proteome</keyword>
<organism evidence="2 3">
    <name type="scientific">Sphingomonas psychrolutea</name>
    <dbReference type="NCBI Taxonomy" id="1259676"/>
    <lineage>
        <taxon>Bacteria</taxon>
        <taxon>Pseudomonadati</taxon>
        <taxon>Pseudomonadota</taxon>
        <taxon>Alphaproteobacteria</taxon>
        <taxon>Sphingomonadales</taxon>
        <taxon>Sphingomonadaceae</taxon>
        <taxon>Sphingomonas</taxon>
    </lineage>
</organism>
<feature type="region of interest" description="Disordered" evidence="1">
    <location>
        <begin position="1"/>
        <end position="46"/>
    </location>
</feature>
<protein>
    <recommendedName>
        <fullName evidence="4">LysR family transcriptional regulator</fullName>
    </recommendedName>
</protein>
<feature type="compositionally biased region" description="Low complexity" evidence="1">
    <location>
        <begin position="9"/>
        <end position="28"/>
    </location>
</feature>
<dbReference type="Proteomes" id="UP000618591">
    <property type="component" value="Unassembled WGS sequence"/>
</dbReference>
<comment type="caution">
    <text evidence="2">The sequence shown here is derived from an EMBL/GenBank/DDBJ whole genome shotgun (WGS) entry which is preliminary data.</text>
</comment>
<accession>A0ABQ1H624</accession>
<evidence type="ECO:0000313" key="3">
    <source>
        <dbReference type="Proteomes" id="UP000618591"/>
    </source>
</evidence>
<evidence type="ECO:0000256" key="1">
    <source>
        <dbReference type="SAM" id="MobiDB-lite"/>
    </source>
</evidence>
<sequence length="294" mass="32541">MADRKTRNRAPAPARHAPATPSASLPTPQWIIEDEDPPEPPLDLTTFDPAEFEWRPVPRRPRADGWTPDVQRSFIQALADTGLVEQAARAVNMSVQSAYKLRNAPEGGGFAQAWRAALAAAAGRVLDLAFTRAIEGDEIPLFDRDGCRIGARWKVDNRMAMFILRAYMPERFRHAHQDVIQPGERPAPALPPVEEAIAALAPVTPAAPHLLTEPERMENLILGARGVAEVLDLYPPDDREPYRFPRREEDHPRATARASARRKRDFARPLEPGDVRITADGSIERGAGDDDDPG</sequence>